<dbReference type="SUPFAM" id="SSF55174">
    <property type="entry name" value="Alpha-L RNA-binding motif"/>
    <property type="match status" value="1"/>
</dbReference>
<dbReference type="Proteomes" id="UP000095751">
    <property type="component" value="Unassembled WGS sequence"/>
</dbReference>
<dbReference type="OrthoDB" id="10492307at2759"/>
<dbReference type="EMBL" id="KV784361">
    <property type="protein sequence ID" value="OEU13793.1"/>
    <property type="molecule type" value="Genomic_DNA"/>
</dbReference>
<evidence type="ECO:0000313" key="2">
    <source>
        <dbReference type="EMBL" id="OEU13793.1"/>
    </source>
</evidence>
<protein>
    <submittedName>
        <fullName evidence="2">S4 domain protein</fullName>
    </submittedName>
</protein>
<dbReference type="CDD" id="cd00165">
    <property type="entry name" value="S4"/>
    <property type="match status" value="1"/>
</dbReference>
<dbReference type="InParanoid" id="A0A1E7F7G1"/>
<evidence type="ECO:0000313" key="3">
    <source>
        <dbReference type="Proteomes" id="UP000095751"/>
    </source>
</evidence>
<dbReference type="InterPro" id="IPR036986">
    <property type="entry name" value="S4_RNA-bd_sf"/>
</dbReference>
<reference evidence="2 3" key="1">
    <citation type="submission" date="2016-09" db="EMBL/GenBank/DDBJ databases">
        <title>Extensive genetic diversity and differential bi-allelic expression allows diatom success in the polar Southern Ocean.</title>
        <authorList>
            <consortium name="DOE Joint Genome Institute"/>
            <person name="Mock T."/>
            <person name="Otillar R.P."/>
            <person name="Strauss J."/>
            <person name="Dupont C."/>
            <person name="Frickenhaus S."/>
            <person name="Maumus F."/>
            <person name="Mcmullan M."/>
            <person name="Sanges R."/>
            <person name="Schmutz J."/>
            <person name="Toseland A."/>
            <person name="Valas R."/>
            <person name="Veluchamy A."/>
            <person name="Ward B.J."/>
            <person name="Allen A."/>
            <person name="Barry K."/>
            <person name="Falciatore A."/>
            <person name="Ferrante M."/>
            <person name="Fortunato A.E."/>
            <person name="Gloeckner G."/>
            <person name="Gruber A."/>
            <person name="Hipkin R."/>
            <person name="Janech M."/>
            <person name="Kroth P."/>
            <person name="Leese F."/>
            <person name="Lindquist E."/>
            <person name="Lyon B.R."/>
            <person name="Martin J."/>
            <person name="Mayer C."/>
            <person name="Parker M."/>
            <person name="Quesneville H."/>
            <person name="Raymond J."/>
            <person name="Uhlig C."/>
            <person name="Valentin K.U."/>
            <person name="Worden A.Z."/>
            <person name="Armbrust E.V."/>
            <person name="Bowler C."/>
            <person name="Green B."/>
            <person name="Moulton V."/>
            <person name="Van Oosterhout C."/>
            <person name="Grigoriev I."/>
        </authorList>
    </citation>
    <scope>NUCLEOTIDE SEQUENCE [LARGE SCALE GENOMIC DNA]</scope>
    <source>
        <strain evidence="2 3">CCMP1102</strain>
    </source>
</reference>
<dbReference type="GO" id="GO:0003723">
    <property type="term" value="F:RNA binding"/>
    <property type="evidence" value="ECO:0007669"/>
    <property type="project" value="UniProtKB-KW"/>
</dbReference>
<organism evidence="2 3">
    <name type="scientific">Fragilariopsis cylindrus CCMP1102</name>
    <dbReference type="NCBI Taxonomy" id="635003"/>
    <lineage>
        <taxon>Eukaryota</taxon>
        <taxon>Sar</taxon>
        <taxon>Stramenopiles</taxon>
        <taxon>Ochrophyta</taxon>
        <taxon>Bacillariophyta</taxon>
        <taxon>Bacillariophyceae</taxon>
        <taxon>Bacillariophycidae</taxon>
        <taxon>Bacillariales</taxon>
        <taxon>Bacillariaceae</taxon>
        <taxon>Fragilariopsis</taxon>
    </lineage>
</organism>
<accession>A0A1E7F7G1</accession>
<dbReference type="KEGG" id="fcy:FRACYDRAFT_165443"/>
<feature type="non-terminal residue" evidence="2">
    <location>
        <position position="1"/>
    </location>
</feature>
<dbReference type="Pfam" id="PF13275">
    <property type="entry name" value="S4_2"/>
    <property type="match status" value="1"/>
</dbReference>
<name>A0A1E7F7G1_9STRA</name>
<proteinExistence type="predicted"/>
<keyword evidence="1" id="KW-0694">RNA-binding</keyword>
<evidence type="ECO:0000256" key="1">
    <source>
        <dbReference type="PROSITE-ProRule" id="PRU00182"/>
    </source>
</evidence>
<keyword evidence="3" id="KW-1185">Reference proteome</keyword>
<dbReference type="AlphaFoldDB" id="A0A1E7F7G1"/>
<dbReference type="Gene3D" id="3.10.290.10">
    <property type="entry name" value="RNA-binding S4 domain"/>
    <property type="match status" value="1"/>
</dbReference>
<sequence>PLIDLQTFLKLTKAVQSGGDAKSVIQGGICIVNGEIETRRAKKLYEGDVVTFNKKTLDV</sequence>
<gene>
    <name evidence="2" type="primary">S4_RNA_bd_2</name>
    <name evidence="2" type="ORF">FRACYDRAFT_165443</name>
</gene>
<feature type="non-terminal residue" evidence="2">
    <location>
        <position position="59"/>
    </location>
</feature>
<dbReference type="PROSITE" id="PS50889">
    <property type="entry name" value="S4"/>
    <property type="match status" value="1"/>
</dbReference>